<sequence length="237" mass="25735">MPRGRISQVLKLSKIPEGLKIFVTDVRFTIPEGNGKWAPSLSTHKCIFHPPMPDEEKKKALPIEVSTEFRDGYIGEVCLTSTSVFDSGIGPTVEIDIAVLGEVSVNGKSRPVGQKGSITVSSSEWGGWTSLWGNADTVMVAYNLIDSGTLLKNFDIPVSGHTKPLHLGLEVDEKKEVLALKLDIESNWIFDGVNLLLGGVYYAHDVTYEYVFGALGGWPAAVGYVGGDALRNLIFPK</sequence>
<protein>
    <submittedName>
        <fullName evidence="1">Uncharacterized protein</fullName>
    </submittedName>
</protein>
<dbReference type="EMBL" id="NKUJ01000316">
    <property type="protein sequence ID" value="RMJ07888.1"/>
    <property type="molecule type" value="Genomic_DNA"/>
</dbReference>
<reference evidence="1 2" key="1">
    <citation type="submission" date="2017-06" db="EMBL/GenBank/DDBJ databases">
        <title>Comparative genomic analysis of Ambrosia Fusariam Clade fungi.</title>
        <authorList>
            <person name="Stajich J.E."/>
            <person name="Carrillo J."/>
            <person name="Kijimoto T."/>
            <person name="Eskalen A."/>
            <person name="O'Donnell K."/>
            <person name="Kasson M."/>
        </authorList>
    </citation>
    <scope>NUCLEOTIDE SEQUENCE [LARGE SCALE GENOMIC DNA]</scope>
    <source>
        <strain evidence="1">UCR3666</strain>
    </source>
</reference>
<name>A0A3M2RRG5_9HYPO</name>
<evidence type="ECO:0000313" key="2">
    <source>
        <dbReference type="Proteomes" id="UP000277212"/>
    </source>
</evidence>
<organism evidence="1 2">
    <name type="scientific">Fusarium kuroshium</name>
    <dbReference type="NCBI Taxonomy" id="2010991"/>
    <lineage>
        <taxon>Eukaryota</taxon>
        <taxon>Fungi</taxon>
        <taxon>Dikarya</taxon>
        <taxon>Ascomycota</taxon>
        <taxon>Pezizomycotina</taxon>
        <taxon>Sordariomycetes</taxon>
        <taxon>Hypocreomycetidae</taxon>
        <taxon>Hypocreales</taxon>
        <taxon>Nectriaceae</taxon>
        <taxon>Fusarium</taxon>
        <taxon>Fusarium solani species complex</taxon>
    </lineage>
</organism>
<keyword evidence="2" id="KW-1185">Reference proteome</keyword>
<dbReference type="AlphaFoldDB" id="A0A3M2RRG5"/>
<evidence type="ECO:0000313" key="1">
    <source>
        <dbReference type="EMBL" id="RMJ07888.1"/>
    </source>
</evidence>
<accession>A0A3M2RRG5</accession>
<comment type="caution">
    <text evidence="1">The sequence shown here is derived from an EMBL/GenBank/DDBJ whole genome shotgun (WGS) entry which is preliminary data.</text>
</comment>
<proteinExistence type="predicted"/>
<gene>
    <name evidence="1" type="ORF">CDV36_012507</name>
</gene>
<dbReference type="OrthoDB" id="2383679at2759"/>
<dbReference type="Proteomes" id="UP000277212">
    <property type="component" value="Unassembled WGS sequence"/>
</dbReference>